<dbReference type="GO" id="GO:0055129">
    <property type="term" value="P:L-proline biosynthetic process"/>
    <property type="evidence" value="ECO:0007669"/>
    <property type="project" value="UniProtKB-UniRule"/>
</dbReference>
<keyword evidence="3 4" id="KW-0560">Oxidoreductase</keyword>
<dbReference type="HAMAP" id="MF_01925">
    <property type="entry name" value="P5C_reductase"/>
    <property type="match status" value="1"/>
</dbReference>
<dbReference type="EC" id="1.5.1.2" evidence="4"/>
<feature type="binding site" evidence="5">
    <location>
        <position position="59"/>
    </location>
    <ligand>
        <name>NADPH</name>
        <dbReference type="ChEBI" id="CHEBI:57783"/>
    </ligand>
</feature>
<comment type="catalytic activity">
    <reaction evidence="4">
        <text>L-proline + NADP(+) = (S)-1-pyrroline-5-carboxylate + NADPH + 2 H(+)</text>
        <dbReference type="Rhea" id="RHEA:14109"/>
        <dbReference type="ChEBI" id="CHEBI:15378"/>
        <dbReference type="ChEBI" id="CHEBI:17388"/>
        <dbReference type="ChEBI" id="CHEBI:57783"/>
        <dbReference type="ChEBI" id="CHEBI:58349"/>
        <dbReference type="ChEBI" id="CHEBI:60039"/>
        <dbReference type="EC" id="1.5.1.2"/>
    </reaction>
</comment>
<feature type="binding site" evidence="5">
    <location>
        <position position="39"/>
    </location>
    <ligand>
        <name>NADP(+)</name>
        <dbReference type="ChEBI" id="CHEBI:58349"/>
    </ligand>
</feature>
<dbReference type="SUPFAM" id="SSF51735">
    <property type="entry name" value="NAD(P)-binding Rossmann-fold domains"/>
    <property type="match status" value="1"/>
</dbReference>
<dbReference type="InterPro" id="IPR000304">
    <property type="entry name" value="Pyrroline-COOH_reductase"/>
</dbReference>
<dbReference type="Gene3D" id="3.40.50.720">
    <property type="entry name" value="NAD(P)-binding Rossmann-like Domain"/>
    <property type="match status" value="1"/>
</dbReference>
<evidence type="ECO:0000256" key="4">
    <source>
        <dbReference type="HAMAP-Rule" id="MF_01925"/>
    </source>
</evidence>
<dbReference type="Pfam" id="PF14748">
    <property type="entry name" value="P5CR_dimer"/>
    <property type="match status" value="1"/>
</dbReference>
<comment type="function">
    <text evidence="4">Catalyzes the reduction of 1-pyrroline-5-carboxylate (PCA) to L-proline.</text>
</comment>
<comment type="caution">
    <text evidence="8">The sequence shown here is derived from an EMBL/GenBank/DDBJ whole genome shotgun (WGS) entry which is preliminary data.</text>
</comment>
<name>A0A7Z0LWV4_9GAMM</name>
<dbReference type="GO" id="GO:0004735">
    <property type="term" value="F:pyrroline-5-carboxylate reductase activity"/>
    <property type="evidence" value="ECO:0007669"/>
    <property type="project" value="UniProtKB-UniRule"/>
</dbReference>
<keyword evidence="4" id="KW-0028">Amino-acid biosynthesis</keyword>
<protein>
    <recommendedName>
        <fullName evidence="4">Pyrroline-5-carboxylate reductase</fullName>
        <shortName evidence="4">P5C reductase</shortName>
        <shortName evidence="4">P5CR</shortName>
        <ecNumber evidence="4">1.5.1.2</ecNumber>
    </recommendedName>
    <alternativeName>
        <fullName evidence="4">PCA reductase</fullName>
    </alternativeName>
</protein>
<evidence type="ECO:0000256" key="2">
    <source>
        <dbReference type="ARBA" id="ARBA00022857"/>
    </source>
</evidence>
<dbReference type="PIRSF" id="PIRSF000193">
    <property type="entry name" value="Pyrrol-5-carb_rd"/>
    <property type="match status" value="1"/>
</dbReference>
<dbReference type="InterPro" id="IPR029036">
    <property type="entry name" value="P5CR_dimer"/>
</dbReference>
<keyword evidence="2 4" id="KW-0521">NADP</keyword>
<dbReference type="InterPro" id="IPR028939">
    <property type="entry name" value="P5C_Rdtase_cat_N"/>
</dbReference>
<keyword evidence="4" id="KW-0641">Proline biosynthesis</keyword>
<comment type="catalytic activity">
    <reaction evidence="4">
        <text>L-proline + NAD(+) = (S)-1-pyrroline-5-carboxylate + NADH + 2 H(+)</text>
        <dbReference type="Rhea" id="RHEA:14105"/>
        <dbReference type="ChEBI" id="CHEBI:15378"/>
        <dbReference type="ChEBI" id="CHEBI:17388"/>
        <dbReference type="ChEBI" id="CHEBI:57540"/>
        <dbReference type="ChEBI" id="CHEBI:57945"/>
        <dbReference type="ChEBI" id="CHEBI:60039"/>
        <dbReference type="EC" id="1.5.1.2"/>
    </reaction>
</comment>
<feature type="binding site" evidence="5">
    <location>
        <begin position="10"/>
        <end position="16"/>
    </location>
    <ligand>
        <name>NADP(+)</name>
        <dbReference type="ChEBI" id="CHEBI:58349"/>
    </ligand>
</feature>
<reference evidence="8 9" key="1">
    <citation type="journal article" date="2003" name="Extremophiles">
        <title>Halomonas glaciei sp. nov. isolated from fast ice of Adelie Land, Antarctica.</title>
        <authorList>
            <person name="Reddy G.S."/>
            <person name="Raghavan P.U."/>
            <person name="Sarita N.B."/>
            <person name="Prakash J.S."/>
            <person name="Nagesh N."/>
            <person name="Delille D."/>
            <person name="Shivaji S."/>
        </authorList>
    </citation>
    <scope>NUCLEOTIDE SEQUENCE [LARGE SCALE GENOMIC DNA]</scope>
    <source>
        <strain evidence="8 9">DD39</strain>
    </source>
</reference>
<evidence type="ECO:0000256" key="5">
    <source>
        <dbReference type="PIRSR" id="PIRSR000193-1"/>
    </source>
</evidence>
<evidence type="ECO:0000256" key="1">
    <source>
        <dbReference type="ARBA" id="ARBA00005525"/>
    </source>
</evidence>
<evidence type="ECO:0000313" key="8">
    <source>
        <dbReference type="EMBL" id="NYS80082.1"/>
    </source>
</evidence>
<dbReference type="SUPFAM" id="SSF48179">
    <property type="entry name" value="6-phosphogluconate dehydrogenase C-terminal domain-like"/>
    <property type="match status" value="1"/>
</dbReference>
<evidence type="ECO:0000256" key="3">
    <source>
        <dbReference type="ARBA" id="ARBA00023002"/>
    </source>
</evidence>
<evidence type="ECO:0000313" key="9">
    <source>
        <dbReference type="Proteomes" id="UP000526892"/>
    </source>
</evidence>
<evidence type="ECO:0000259" key="6">
    <source>
        <dbReference type="Pfam" id="PF03807"/>
    </source>
</evidence>
<dbReference type="Pfam" id="PF03807">
    <property type="entry name" value="F420_oxidored"/>
    <property type="match status" value="1"/>
</dbReference>
<evidence type="ECO:0000259" key="7">
    <source>
        <dbReference type="Pfam" id="PF14748"/>
    </source>
</evidence>
<dbReference type="AlphaFoldDB" id="A0A7Z0LWV4"/>
<feature type="domain" description="Pyrroline-5-carboxylate reductase catalytic N-terminal" evidence="6">
    <location>
        <begin position="7"/>
        <end position="95"/>
    </location>
</feature>
<dbReference type="RefSeq" id="WP_045812053.1">
    <property type="nucleotide sequence ID" value="NZ_JACCDE010000041.1"/>
</dbReference>
<gene>
    <name evidence="4" type="primary">proC</name>
    <name evidence="8" type="ORF">HZS80_20675</name>
</gene>
<dbReference type="InterPro" id="IPR036291">
    <property type="entry name" value="NAD(P)-bd_dom_sf"/>
</dbReference>
<keyword evidence="9" id="KW-1185">Reference proteome</keyword>
<dbReference type="InterPro" id="IPR008927">
    <property type="entry name" value="6-PGluconate_DH-like_C_sf"/>
</dbReference>
<sequence>MEQNFVIGIIGGQGWMGRALGLALLEQGIVSADRLVVSSRSGSSNAYRDWRGVRCVKNNRELVGLVDVVILSVRPQDLASVDIDAGGKLVISLLAMASLQEVSSRVGGSRVVRAMPNAAAEIRRAYFPWFAAQQVTEADKRLVQTLLESCGKAREVANERDLDYLTALSGAGPAYPALLAQSMLEHAKQMGIADDIALEAVMQTLVGGSLLLERLGTDPGDMVERLIAYDGTTAQGLRTMLDEGIDQAVHRGLEAAHRVANGTDKAPHSRNTLTEG</sequence>
<dbReference type="Gene3D" id="1.10.3730.10">
    <property type="entry name" value="ProC C-terminal domain-like"/>
    <property type="match status" value="1"/>
</dbReference>
<comment type="pathway">
    <text evidence="4">Amino-acid biosynthesis; L-proline biosynthesis; L-proline from L-glutamate 5-semialdehyde: step 1/1.</text>
</comment>
<feature type="domain" description="Pyrroline-5-carboxylate reductase dimerisation" evidence="7">
    <location>
        <begin position="159"/>
        <end position="260"/>
    </location>
</feature>
<dbReference type="UniPathway" id="UPA00098">
    <property type="reaction ID" value="UER00361"/>
</dbReference>
<comment type="similarity">
    <text evidence="1 4">Belongs to the pyrroline-5-carboxylate reductase family.</text>
</comment>
<organism evidence="8 9">
    <name type="scientific">Vreelandella glaciei</name>
    <dbReference type="NCBI Taxonomy" id="186761"/>
    <lineage>
        <taxon>Bacteria</taxon>
        <taxon>Pseudomonadati</taxon>
        <taxon>Pseudomonadota</taxon>
        <taxon>Gammaproteobacteria</taxon>
        <taxon>Oceanospirillales</taxon>
        <taxon>Halomonadaceae</taxon>
        <taxon>Vreelandella</taxon>
    </lineage>
</organism>
<dbReference type="EMBL" id="JACCDE010000041">
    <property type="protein sequence ID" value="NYS80082.1"/>
    <property type="molecule type" value="Genomic_DNA"/>
</dbReference>
<accession>A0A7Z0LWV4</accession>
<proteinExistence type="inferred from homology"/>
<dbReference type="PANTHER" id="PTHR11645">
    <property type="entry name" value="PYRROLINE-5-CARBOXYLATE REDUCTASE"/>
    <property type="match status" value="1"/>
</dbReference>
<dbReference type="Proteomes" id="UP000526892">
    <property type="component" value="Unassembled WGS sequence"/>
</dbReference>
<dbReference type="PANTHER" id="PTHR11645:SF0">
    <property type="entry name" value="PYRROLINE-5-CARBOXYLATE REDUCTASE 3"/>
    <property type="match status" value="1"/>
</dbReference>
<comment type="subcellular location">
    <subcellularLocation>
        <location evidence="4">Cytoplasm</location>
    </subcellularLocation>
</comment>
<dbReference type="GO" id="GO:0005737">
    <property type="term" value="C:cytoplasm"/>
    <property type="evidence" value="ECO:0007669"/>
    <property type="project" value="UniProtKB-SubCell"/>
</dbReference>
<keyword evidence="4" id="KW-0963">Cytoplasm</keyword>